<protein>
    <submittedName>
        <fullName evidence="1">Uncharacterized protein</fullName>
    </submittedName>
</protein>
<feature type="non-terminal residue" evidence="1">
    <location>
        <position position="1"/>
    </location>
</feature>
<dbReference type="AlphaFoldDB" id="A0AAN5CUY5"/>
<gene>
    <name evidence="1" type="ORF">PMAYCL1PPCAC_21558</name>
</gene>
<accession>A0AAN5CUY5</accession>
<comment type="caution">
    <text evidence="1">The sequence shown here is derived from an EMBL/GenBank/DDBJ whole genome shotgun (WGS) entry which is preliminary data.</text>
</comment>
<proteinExistence type="predicted"/>
<reference evidence="2" key="1">
    <citation type="submission" date="2022-10" db="EMBL/GenBank/DDBJ databases">
        <title>Genome assembly of Pristionchus species.</title>
        <authorList>
            <person name="Yoshida K."/>
            <person name="Sommer R.J."/>
        </authorList>
    </citation>
    <scope>NUCLEOTIDE SEQUENCE [LARGE SCALE GENOMIC DNA]</scope>
    <source>
        <strain evidence="2">RS5460</strain>
    </source>
</reference>
<name>A0AAN5CUY5_9BILA</name>
<organism evidence="1 2">
    <name type="scientific">Pristionchus mayeri</name>
    <dbReference type="NCBI Taxonomy" id="1317129"/>
    <lineage>
        <taxon>Eukaryota</taxon>
        <taxon>Metazoa</taxon>
        <taxon>Ecdysozoa</taxon>
        <taxon>Nematoda</taxon>
        <taxon>Chromadorea</taxon>
        <taxon>Rhabditida</taxon>
        <taxon>Rhabditina</taxon>
        <taxon>Diplogasteromorpha</taxon>
        <taxon>Diplogasteroidea</taxon>
        <taxon>Neodiplogasteridae</taxon>
        <taxon>Pristionchus</taxon>
    </lineage>
</organism>
<evidence type="ECO:0000313" key="1">
    <source>
        <dbReference type="EMBL" id="GMR51363.1"/>
    </source>
</evidence>
<keyword evidence="2" id="KW-1185">Reference proteome</keyword>
<dbReference type="EMBL" id="BTRK01000005">
    <property type="protein sequence ID" value="GMR51363.1"/>
    <property type="molecule type" value="Genomic_DNA"/>
</dbReference>
<evidence type="ECO:0000313" key="2">
    <source>
        <dbReference type="Proteomes" id="UP001328107"/>
    </source>
</evidence>
<sequence>QKELESSTVREVPTNWTEQRVCKEEYTFAHCNCTMRLTNLVSSVASLCRSGSVRLLRAMFSQKKLESPTVREEPTN</sequence>
<dbReference type="Proteomes" id="UP001328107">
    <property type="component" value="Unassembled WGS sequence"/>
</dbReference>